<dbReference type="Gene3D" id="1.20.1250.20">
    <property type="entry name" value="MFS general substrate transporter like domains"/>
    <property type="match status" value="1"/>
</dbReference>
<sequence length="384" mass="42485">MPEDDAANRRAWTIVIFLFVFLGGLTMQMRGPLVRTFRDVFIVSESVLGLIAPAGSLSFVVSILIVGMRAGKIDFKKFLLLGTGLLSVFTFFVGIAPTFTFVLLFLVGRGISNGVFRAIGRPILSHLYSNQRGRIFNLHSMAWAVGATIGPIFVSIILLLGSWRWAYFIPTFGFLIVFLMIIKLELPQSSRREKILSVEGLKKILRNKFVLGVVGLIVLNGGVEGSFFTWLPYYAEQYFSGTIANLSLSIYLASYIPGRYFYSRVSENWGYDRVILLNASILVLTLLAAFVFTEGVLMMIFVLMTGFLISGNFPTALALGTEHYPEHSAPINALTLSSSALGLSLFPALIGVIADLYTINMAMLTPIFLMVGVFILAFVMTRRE</sequence>
<feature type="transmembrane region" description="Helical" evidence="7">
    <location>
        <begin position="141"/>
        <end position="161"/>
    </location>
</feature>
<feature type="domain" description="Major facilitator superfamily (MFS) profile" evidence="8">
    <location>
        <begin position="12"/>
        <end position="384"/>
    </location>
</feature>
<dbReference type="PROSITE" id="PS50850">
    <property type="entry name" value="MFS"/>
    <property type="match status" value="1"/>
</dbReference>
<comment type="caution">
    <text evidence="9">The sequence shown here is derived from an EMBL/GenBank/DDBJ whole genome shotgun (WGS) entry which is preliminary data.</text>
</comment>
<keyword evidence="10" id="KW-1185">Reference proteome</keyword>
<dbReference type="GO" id="GO:0022857">
    <property type="term" value="F:transmembrane transporter activity"/>
    <property type="evidence" value="ECO:0007669"/>
    <property type="project" value="InterPro"/>
</dbReference>
<evidence type="ECO:0000256" key="4">
    <source>
        <dbReference type="ARBA" id="ARBA00022692"/>
    </source>
</evidence>
<dbReference type="InterPro" id="IPR020846">
    <property type="entry name" value="MFS_dom"/>
</dbReference>
<organism evidence="9 10">
    <name type="scientific">candidate division MSBL1 archaeon SCGC-AAA259I07</name>
    <dbReference type="NCBI Taxonomy" id="1698266"/>
    <lineage>
        <taxon>Archaea</taxon>
        <taxon>Methanobacteriati</taxon>
        <taxon>Methanobacteriota</taxon>
        <taxon>candidate division MSBL1</taxon>
    </lineage>
</organism>
<evidence type="ECO:0000313" key="9">
    <source>
        <dbReference type="EMBL" id="KXA94661.1"/>
    </source>
</evidence>
<dbReference type="Pfam" id="PF07690">
    <property type="entry name" value="MFS_1"/>
    <property type="match status" value="2"/>
</dbReference>
<name>A0A133UKF4_9EURY</name>
<dbReference type="GO" id="GO:0016020">
    <property type="term" value="C:membrane"/>
    <property type="evidence" value="ECO:0007669"/>
    <property type="project" value="TreeGrafter"/>
</dbReference>
<feature type="transmembrane region" description="Helical" evidence="7">
    <location>
        <begin position="359"/>
        <end position="379"/>
    </location>
</feature>
<evidence type="ECO:0000256" key="3">
    <source>
        <dbReference type="ARBA" id="ARBA00022448"/>
    </source>
</evidence>
<comment type="similarity">
    <text evidence="2">Belongs to the major facilitator superfamily.</text>
</comment>
<dbReference type="EMBL" id="LHXQ01000035">
    <property type="protein sequence ID" value="KXA94661.1"/>
    <property type="molecule type" value="Genomic_DNA"/>
</dbReference>
<keyword evidence="5 7" id="KW-1133">Transmembrane helix</keyword>
<feature type="transmembrane region" description="Helical" evidence="7">
    <location>
        <begin position="12"/>
        <end position="29"/>
    </location>
</feature>
<dbReference type="InterPro" id="IPR051788">
    <property type="entry name" value="MFS_Transporter"/>
</dbReference>
<keyword evidence="4 7" id="KW-0812">Transmembrane</keyword>
<dbReference type="PANTHER" id="PTHR23514:SF3">
    <property type="entry name" value="BYPASS OF STOP CODON PROTEIN 6"/>
    <property type="match status" value="1"/>
</dbReference>
<feature type="transmembrane region" description="Helical" evidence="7">
    <location>
        <begin position="274"/>
        <end position="292"/>
    </location>
</feature>
<proteinExistence type="inferred from homology"/>
<gene>
    <name evidence="9" type="ORF">AKJ36_02480</name>
</gene>
<evidence type="ECO:0000256" key="5">
    <source>
        <dbReference type="ARBA" id="ARBA00022989"/>
    </source>
</evidence>
<feature type="transmembrane region" description="Helical" evidence="7">
    <location>
        <begin position="331"/>
        <end position="353"/>
    </location>
</feature>
<comment type="subcellular location">
    <subcellularLocation>
        <location evidence="1">Endomembrane system</location>
        <topology evidence="1">Multi-pass membrane protein</topology>
    </subcellularLocation>
</comment>
<feature type="transmembrane region" description="Helical" evidence="7">
    <location>
        <begin position="243"/>
        <end position="262"/>
    </location>
</feature>
<dbReference type="Proteomes" id="UP000070155">
    <property type="component" value="Unassembled WGS sequence"/>
</dbReference>
<reference evidence="9 10" key="1">
    <citation type="journal article" date="2016" name="Sci. Rep.">
        <title>Metabolic traits of an uncultured archaeal lineage -MSBL1- from brine pools of the Red Sea.</title>
        <authorList>
            <person name="Mwirichia R."/>
            <person name="Alam I."/>
            <person name="Rashid M."/>
            <person name="Vinu M."/>
            <person name="Ba-Alawi W."/>
            <person name="Anthony Kamau A."/>
            <person name="Kamanda Ngugi D."/>
            <person name="Goker M."/>
            <person name="Klenk H.P."/>
            <person name="Bajic V."/>
            <person name="Stingl U."/>
        </authorList>
    </citation>
    <scope>NUCLEOTIDE SEQUENCE [LARGE SCALE GENOMIC DNA]</scope>
    <source>
        <strain evidence="9">SCGC-AAA259I07</strain>
    </source>
</reference>
<evidence type="ECO:0000256" key="7">
    <source>
        <dbReference type="SAM" id="Phobius"/>
    </source>
</evidence>
<evidence type="ECO:0000259" key="8">
    <source>
        <dbReference type="PROSITE" id="PS50850"/>
    </source>
</evidence>
<keyword evidence="6 7" id="KW-0472">Membrane</keyword>
<accession>A0A133UKF4</accession>
<dbReference type="PANTHER" id="PTHR23514">
    <property type="entry name" value="BYPASS OF STOP CODON PROTEIN 6"/>
    <property type="match status" value="1"/>
</dbReference>
<evidence type="ECO:0000313" key="10">
    <source>
        <dbReference type="Proteomes" id="UP000070155"/>
    </source>
</evidence>
<protein>
    <recommendedName>
        <fullName evidence="8">Major facilitator superfamily (MFS) profile domain-containing protein</fullName>
    </recommendedName>
</protein>
<evidence type="ECO:0000256" key="6">
    <source>
        <dbReference type="ARBA" id="ARBA00023136"/>
    </source>
</evidence>
<feature type="transmembrane region" description="Helical" evidence="7">
    <location>
        <begin position="298"/>
        <end position="319"/>
    </location>
</feature>
<dbReference type="InterPro" id="IPR036259">
    <property type="entry name" value="MFS_trans_sf"/>
</dbReference>
<dbReference type="AlphaFoldDB" id="A0A133UKF4"/>
<dbReference type="GO" id="GO:0012505">
    <property type="term" value="C:endomembrane system"/>
    <property type="evidence" value="ECO:0007669"/>
    <property type="project" value="UniProtKB-SubCell"/>
</dbReference>
<dbReference type="SUPFAM" id="SSF103473">
    <property type="entry name" value="MFS general substrate transporter"/>
    <property type="match status" value="1"/>
</dbReference>
<feature type="transmembrane region" description="Helical" evidence="7">
    <location>
        <begin position="41"/>
        <end position="66"/>
    </location>
</feature>
<evidence type="ECO:0000256" key="1">
    <source>
        <dbReference type="ARBA" id="ARBA00004127"/>
    </source>
</evidence>
<feature type="transmembrane region" description="Helical" evidence="7">
    <location>
        <begin position="209"/>
        <end position="231"/>
    </location>
</feature>
<feature type="transmembrane region" description="Helical" evidence="7">
    <location>
        <begin position="167"/>
        <end position="186"/>
    </location>
</feature>
<dbReference type="InterPro" id="IPR011701">
    <property type="entry name" value="MFS"/>
</dbReference>
<keyword evidence="3" id="KW-0813">Transport</keyword>
<evidence type="ECO:0000256" key="2">
    <source>
        <dbReference type="ARBA" id="ARBA00008335"/>
    </source>
</evidence>